<evidence type="ECO:0000313" key="6">
    <source>
        <dbReference type="Proteomes" id="UP001283341"/>
    </source>
</evidence>
<dbReference type="Pfam" id="PF24883">
    <property type="entry name" value="NPHP3_N"/>
    <property type="match status" value="1"/>
</dbReference>
<evidence type="ECO:0000259" key="4">
    <source>
        <dbReference type="Pfam" id="PF25053"/>
    </source>
</evidence>
<dbReference type="InterPro" id="IPR056884">
    <property type="entry name" value="NPHP3-like_N"/>
</dbReference>
<organism evidence="5 6">
    <name type="scientific">Apodospora peruviana</name>
    <dbReference type="NCBI Taxonomy" id="516989"/>
    <lineage>
        <taxon>Eukaryota</taxon>
        <taxon>Fungi</taxon>
        <taxon>Dikarya</taxon>
        <taxon>Ascomycota</taxon>
        <taxon>Pezizomycotina</taxon>
        <taxon>Sordariomycetes</taxon>
        <taxon>Sordariomycetidae</taxon>
        <taxon>Sordariales</taxon>
        <taxon>Lasiosphaeriaceae</taxon>
        <taxon>Apodospora</taxon>
    </lineage>
</organism>
<accession>A0AAE0MED5</accession>
<dbReference type="PANTHER" id="PTHR10039">
    <property type="entry name" value="AMELOGENIN"/>
    <property type="match status" value="1"/>
</dbReference>
<keyword evidence="6" id="KW-1185">Reference proteome</keyword>
<proteinExistence type="predicted"/>
<gene>
    <name evidence="5" type="ORF">B0H66DRAFT_14431</name>
</gene>
<feature type="region of interest" description="Disordered" evidence="2">
    <location>
        <begin position="59"/>
        <end position="85"/>
    </location>
</feature>
<keyword evidence="1" id="KW-0677">Repeat</keyword>
<dbReference type="Proteomes" id="UP001283341">
    <property type="component" value="Unassembled WGS sequence"/>
</dbReference>
<evidence type="ECO:0000259" key="3">
    <source>
        <dbReference type="Pfam" id="PF24883"/>
    </source>
</evidence>
<feature type="domain" description="Nephrocystin 3-like N-terminal" evidence="3">
    <location>
        <begin position="266"/>
        <end position="444"/>
    </location>
</feature>
<dbReference type="AlphaFoldDB" id="A0AAE0MED5"/>
<dbReference type="SUPFAM" id="SSF52540">
    <property type="entry name" value="P-loop containing nucleoside triphosphate hydrolases"/>
    <property type="match status" value="1"/>
</dbReference>
<dbReference type="InterPro" id="IPR056693">
    <property type="entry name" value="DUF7791"/>
</dbReference>
<sequence>MDPLSSLSLAGTTIQFVQFIGSLLSNTRRIYNSATGLSSESELLETIYGKLSTFSSELSATSETAPETQPAATSEEPPQARRSSNDASIAELARICKEDCDNLIGILEKVKNKNSPALAPKWWKSFQSALLEVTKWDEIKDIKARIEKTQTQMVFYLCLASSEKLEGIVGQLAALKANTLVQQRTFQYDEILRTVQQVQRKVDTIRLESDINGPLSSNDVETLTSKVSELSLKSQKCAWEDGILRSLNYEQRPARHDSIPKAYRATFEWVFKAGASQGRLLDWFAKGDDVFWVSGKPGSGKSTLIKFLAGNRRTIAALKRWGGEKRVAIASHYFWGAGTSIQRSQEGLLRSLLYDILSQASELIPQVCPSRWADVARSGRVSSTWTLHDLSRALLAAAKQPQLPIRFCIFIDGLDEYKGDHAKLCQLLLELGKCAAVKLCVSSRPWNDFLQNFAHLPKLHVHDLTQEDIRYYSEDELCKHPRWRIVENHCRNGKSLVDEITSRAHGVFLWVFLVIRQLRDGLTNYDSGNDLWKRIDAIPSDLEQFFKQILGSVEPFYHDKMAETLLIAAAGKEPLHGAIYSFHDMSFDDKYYAIREPVVPWNLKEFLEFMEPFSRRLSSRTKGLLEINTLERVEFLHRTVRDFLRTSDMMTFLAHKARPRFDPNLAIFQGYICWIKHANFLSAAEGLFFRSSGSHLTSALEEALSYASDSDDYKNPFDSLVHDLIDELEFSVQKMFKSGQASFAGTDTVQRTQNVFSKCVLRSGLGDYPMKKMAKMPGYLDDLEVPPLSLILRVDDKRKATDSVEWSARRINLLRALLEKKHDPNQIYRSPFSGIQTTAWCEYVRQLVPYPALEGDVLPIDYPSGPFLEAVSKGVFSTLLEFGADPNGLVEDDASCPEPLPVWAKFFLSCFSSPELSRHDDIYLRNLEAMMSRADLEAVTGYMQPLGWWIVGERSASVISRGIGVPVTFRTATWDILRCFLRQVVKRSLDFPTLQFYANVIRIFLRTAVQPTLPVAQIRPILHGALPLGLSTYILDGIDMVSDAAVGGVRAADVSSGGLKRSLAGEGESDLTTTRKRIMRISEIIDPAGD</sequence>
<feature type="domain" description="DUF7791" evidence="4">
    <location>
        <begin position="552"/>
        <end position="678"/>
    </location>
</feature>
<reference evidence="5" key="2">
    <citation type="submission" date="2023-06" db="EMBL/GenBank/DDBJ databases">
        <authorList>
            <consortium name="Lawrence Berkeley National Laboratory"/>
            <person name="Haridas S."/>
            <person name="Hensen N."/>
            <person name="Bonometti L."/>
            <person name="Westerberg I."/>
            <person name="Brannstrom I.O."/>
            <person name="Guillou S."/>
            <person name="Cros-Aarteil S."/>
            <person name="Calhoun S."/>
            <person name="Kuo A."/>
            <person name="Mondo S."/>
            <person name="Pangilinan J."/>
            <person name="Riley R."/>
            <person name="Labutti K."/>
            <person name="Andreopoulos B."/>
            <person name="Lipzen A."/>
            <person name="Chen C."/>
            <person name="Yanf M."/>
            <person name="Daum C."/>
            <person name="Ng V."/>
            <person name="Clum A."/>
            <person name="Steindorff A."/>
            <person name="Ohm R."/>
            <person name="Martin F."/>
            <person name="Silar P."/>
            <person name="Natvig D."/>
            <person name="Lalanne C."/>
            <person name="Gautier V."/>
            <person name="Ament-Velasquez S.L."/>
            <person name="Kruys A."/>
            <person name="Hutchinson M.I."/>
            <person name="Powell A.J."/>
            <person name="Barry K."/>
            <person name="Miller A.N."/>
            <person name="Grigoriev I.V."/>
            <person name="Debuchy R."/>
            <person name="Gladieux P."/>
            <person name="Thoren M.H."/>
            <person name="Johannesson H."/>
        </authorList>
    </citation>
    <scope>NUCLEOTIDE SEQUENCE</scope>
    <source>
        <strain evidence="5">CBS 118394</strain>
    </source>
</reference>
<evidence type="ECO:0000256" key="2">
    <source>
        <dbReference type="SAM" id="MobiDB-lite"/>
    </source>
</evidence>
<protein>
    <recommendedName>
        <fullName evidence="7">NACHT domain-containing protein</fullName>
    </recommendedName>
</protein>
<evidence type="ECO:0008006" key="7">
    <source>
        <dbReference type="Google" id="ProtNLM"/>
    </source>
</evidence>
<reference evidence="5" key="1">
    <citation type="journal article" date="2023" name="Mol. Phylogenet. Evol.">
        <title>Genome-scale phylogeny and comparative genomics of the fungal order Sordariales.</title>
        <authorList>
            <person name="Hensen N."/>
            <person name="Bonometti L."/>
            <person name="Westerberg I."/>
            <person name="Brannstrom I.O."/>
            <person name="Guillou S."/>
            <person name="Cros-Aarteil S."/>
            <person name="Calhoun S."/>
            <person name="Haridas S."/>
            <person name="Kuo A."/>
            <person name="Mondo S."/>
            <person name="Pangilinan J."/>
            <person name="Riley R."/>
            <person name="LaButti K."/>
            <person name="Andreopoulos B."/>
            <person name="Lipzen A."/>
            <person name="Chen C."/>
            <person name="Yan M."/>
            <person name="Daum C."/>
            <person name="Ng V."/>
            <person name="Clum A."/>
            <person name="Steindorff A."/>
            <person name="Ohm R.A."/>
            <person name="Martin F."/>
            <person name="Silar P."/>
            <person name="Natvig D.O."/>
            <person name="Lalanne C."/>
            <person name="Gautier V."/>
            <person name="Ament-Velasquez S.L."/>
            <person name="Kruys A."/>
            <person name="Hutchinson M.I."/>
            <person name="Powell A.J."/>
            <person name="Barry K."/>
            <person name="Miller A.N."/>
            <person name="Grigoriev I.V."/>
            <person name="Debuchy R."/>
            <person name="Gladieux P."/>
            <person name="Hiltunen Thoren M."/>
            <person name="Johannesson H."/>
        </authorList>
    </citation>
    <scope>NUCLEOTIDE SEQUENCE</scope>
    <source>
        <strain evidence="5">CBS 118394</strain>
    </source>
</reference>
<feature type="compositionally biased region" description="Polar residues" evidence="2">
    <location>
        <begin position="59"/>
        <end position="72"/>
    </location>
</feature>
<dbReference type="PANTHER" id="PTHR10039:SF5">
    <property type="entry name" value="NACHT DOMAIN-CONTAINING PROTEIN"/>
    <property type="match status" value="1"/>
</dbReference>
<dbReference type="Gene3D" id="3.40.50.300">
    <property type="entry name" value="P-loop containing nucleotide triphosphate hydrolases"/>
    <property type="match status" value="1"/>
</dbReference>
<name>A0AAE0MED5_9PEZI</name>
<evidence type="ECO:0000256" key="1">
    <source>
        <dbReference type="ARBA" id="ARBA00022737"/>
    </source>
</evidence>
<evidence type="ECO:0000313" key="5">
    <source>
        <dbReference type="EMBL" id="KAK3329135.1"/>
    </source>
</evidence>
<dbReference type="Pfam" id="PF25053">
    <property type="entry name" value="DUF7791"/>
    <property type="match status" value="1"/>
</dbReference>
<dbReference type="EMBL" id="JAUEDM010000001">
    <property type="protein sequence ID" value="KAK3329135.1"/>
    <property type="molecule type" value="Genomic_DNA"/>
</dbReference>
<dbReference type="InterPro" id="IPR027417">
    <property type="entry name" value="P-loop_NTPase"/>
</dbReference>
<comment type="caution">
    <text evidence="5">The sequence shown here is derived from an EMBL/GenBank/DDBJ whole genome shotgun (WGS) entry which is preliminary data.</text>
</comment>